<comment type="caution">
    <text evidence="4">The sequence shown here is derived from an EMBL/GenBank/DDBJ whole genome shotgun (WGS) entry which is preliminary data.</text>
</comment>
<accession>A0ABW8E0D2</accession>
<evidence type="ECO:0000313" key="5">
    <source>
        <dbReference type="Proteomes" id="UP001617213"/>
    </source>
</evidence>
<feature type="domain" description="Glycosyltransferase subfamily 4-like N-terminal" evidence="3">
    <location>
        <begin position="15"/>
        <end position="174"/>
    </location>
</feature>
<proteinExistence type="predicted"/>
<gene>
    <name evidence="4" type="ORF">ACIOWJ_11870</name>
</gene>
<dbReference type="Pfam" id="PF00534">
    <property type="entry name" value="Glycos_transf_1"/>
    <property type="match status" value="1"/>
</dbReference>
<dbReference type="CDD" id="cd03809">
    <property type="entry name" value="GT4_MtfB-like"/>
    <property type="match status" value="1"/>
</dbReference>
<dbReference type="InterPro" id="IPR028098">
    <property type="entry name" value="Glyco_trans_4-like_N"/>
</dbReference>
<dbReference type="PANTHER" id="PTHR46401">
    <property type="entry name" value="GLYCOSYLTRANSFERASE WBBK-RELATED"/>
    <property type="match status" value="1"/>
</dbReference>
<dbReference type="SUPFAM" id="SSF53756">
    <property type="entry name" value="UDP-Glycosyltransferase/glycogen phosphorylase"/>
    <property type="match status" value="1"/>
</dbReference>
<name>A0ABW8E0D2_9PSED</name>
<feature type="domain" description="Glycosyl transferase family 1" evidence="2">
    <location>
        <begin position="189"/>
        <end position="332"/>
    </location>
</feature>
<dbReference type="Gene3D" id="3.40.50.2000">
    <property type="entry name" value="Glycogen Phosphorylase B"/>
    <property type="match status" value="2"/>
</dbReference>
<dbReference type="Proteomes" id="UP001617213">
    <property type="component" value="Unassembled WGS sequence"/>
</dbReference>
<dbReference type="InterPro" id="IPR001296">
    <property type="entry name" value="Glyco_trans_1"/>
</dbReference>
<keyword evidence="5" id="KW-1185">Reference proteome</keyword>
<evidence type="ECO:0000259" key="3">
    <source>
        <dbReference type="Pfam" id="PF13439"/>
    </source>
</evidence>
<evidence type="ECO:0000256" key="1">
    <source>
        <dbReference type="ARBA" id="ARBA00022679"/>
    </source>
</evidence>
<reference evidence="4 5" key="1">
    <citation type="submission" date="2024-10" db="EMBL/GenBank/DDBJ databases">
        <title>The Natural Products Discovery Center: Release of the First 8490 Sequenced Strains for Exploring Actinobacteria Biosynthetic Diversity.</title>
        <authorList>
            <person name="Kalkreuter E."/>
            <person name="Kautsar S.A."/>
            <person name="Yang D."/>
            <person name="Bader C.D."/>
            <person name="Teijaro C.N."/>
            <person name="Fluegel L."/>
            <person name="Davis C.M."/>
            <person name="Simpson J.R."/>
            <person name="Lauterbach L."/>
            <person name="Steele A.D."/>
            <person name="Gui C."/>
            <person name="Meng S."/>
            <person name="Li G."/>
            <person name="Viehrig K."/>
            <person name="Ye F."/>
            <person name="Su P."/>
            <person name="Kiefer A.F."/>
            <person name="Nichols A."/>
            <person name="Cepeda A.J."/>
            <person name="Yan W."/>
            <person name="Fan B."/>
            <person name="Jiang Y."/>
            <person name="Adhikari A."/>
            <person name="Zheng C.-J."/>
            <person name="Schuster L."/>
            <person name="Cowan T.M."/>
            <person name="Smanski M.J."/>
            <person name="Chevrette M.G."/>
            <person name="De Carvalho L.P.S."/>
            <person name="Shen B."/>
        </authorList>
    </citation>
    <scope>NUCLEOTIDE SEQUENCE [LARGE SCALE GENOMIC DNA]</scope>
    <source>
        <strain evidence="4 5">NPDC087581</strain>
    </source>
</reference>
<evidence type="ECO:0000259" key="2">
    <source>
        <dbReference type="Pfam" id="PF00534"/>
    </source>
</evidence>
<dbReference type="RefSeq" id="WP_401381304.1">
    <property type="nucleotide sequence ID" value="NZ_JBIUWZ010000013.1"/>
</dbReference>
<organism evidence="4 5">
    <name type="scientific">Pseudomonas sivasensis</name>
    <dbReference type="NCBI Taxonomy" id="1880678"/>
    <lineage>
        <taxon>Bacteria</taxon>
        <taxon>Pseudomonadati</taxon>
        <taxon>Pseudomonadota</taxon>
        <taxon>Gammaproteobacteria</taxon>
        <taxon>Pseudomonadales</taxon>
        <taxon>Pseudomonadaceae</taxon>
        <taxon>Pseudomonas</taxon>
    </lineage>
</organism>
<keyword evidence="1" id="KW-0808">Transferase</keyword>
<dbReference type="Pfam" id="PF13439">
    <property type="entry name" value="Glyco_transf_4"/>
    <property type="match status" value="1"/>
</dbReference>
<protein>
    <submittedName>
        <fullName evidence="4">Glycosyltransferase family 4 protein</fullName>
    </submittedName>
</protein>
<dbReference type="EMBL" id="JBIUWZ010000013">
    <property type="protein sequence ID" value="MFJ2678781.1"/>
    <property type="molecule type" value="Genomic_DNA"/>
</dbReference>
<dbReference type="PANTHER" id="PTHR46401:SF2">
    <property type="entry name" value="GLYCOSYLTRANSFERASE WBBK-RELATED"/>
    <property type="match status" value="1"/>
</dbReference>
<evidence type="ECO:0000313" key="4">
    <source>
        <dbReference type="EMBL" id="MFJ2678781.1"/>
    </source>
</evidence>
<sequence>MRVAFDHQIFSLQNYGGISRYFARIAEQMVGAGNDVGVFSPLHRNAYLKELPEGIVRGRWMEKYPPHTARLILAYNRLKGRSEMSRWQPQIVHETYYSRRPSFISEKCPVVLTVYDMIHELYPESFSSQDKTTALKQQAVERADHVICISESTRQDLMRLFAVPESKLSVVHLGFEQFKKVSDKKYCDLPRPYLLYVGARYAYKNFAGLLRAVARSKRLKSDFDIVAFGGGEFSQDEQALMQSLGFSAGQVRQIGGDDALLGQLYEGAKAFVYPSIYEGFGLPPLEAMAHSCPVVSSSTSSMPEIIGNAGAFFDPGNDDEMAVAIERVVYSDSEVARLVGLGLERLNHFSWQRCGQETLSIYNSLQR</sequence>